<keyword evidence="3" id="KW-1185">Reference proteome</keyword>
<dbReference type="PANTHER" id="PTHR43640:SF1">
    <property type="entry name" value="THIOREDOXIN-DEPENDENT PEROXIREDOXIN"/>
    <property type="match status" value="1"/>
</dbReference>
<sequence>MAVSPPVCNFGWKAPDFTLPGTDGRNWSLKDIAGPKGALIMFICNHCPYVRSVLDRILRDARELQSLGIGVAAICANDATAYPDDSFANMRALADSEGFTFPYLHDETQDVARAYDAACTPDFFGFNAAGELQYRGRLDASGRQAASPDARRELFEAMKLVAETGEGPREQVASMGCSIKWRT</sequence>
<proteinExistence type="predicted"/>
<dbReference type="InterPro" id="IPR013766">
    <property type="entry name" value="Thioredoxin_domain"/>
</dbReference>
<reference evidence="2 3" key="1">
    <citation type="submission" date="2022-10" db="EMBL/GenBank/DDBJ databases">
        <title>Defluviimonas sp. nov., isolated from ocean surface water.</title>
        <authorList>
            <person name="He W."/>
            <person name="Wang L."/>
            <person name="Zhang D.-F."/>
        </authorList>
    </citation>
    <scope>NUCLEOTIDE SEQUENCE [LARGE SCALE GENOMIC DNA]</scope>
    <source>
        <strain evidence="2 3">WL0002</strain>
    </source>
</reference>
<dbReference type="Gene3D" id="3.40.30.10">
    <property type="entry name" value="Glutaredoxin"/>
    <property type="match status" value="1"/>
</dbReference>
<dbReference type="PROSITE" id="PS51352">
    <property type="entry name" value="THIOREDOXIN_2"/>
    <property type="match status" value="1"/>
</dbReference>
<dbReference type="InterPro" id="IPR047262">
    <property type="entry name" value="PRX-like1"/>
</dbReference>
<gene>
    <name evidence="2" type="ORF">OEW28_15245</name>
</gene>
<evidence type="ECO:0000313" key="2">
    <source>
        <dbReference type="EMBL" id="MCV2869985.1"/>
    </source>
</evidence>
<dbReference type="CDD" id="cd02969">
    <property type="entry name" value="PRX_like1"/>
    <property type="match status" value="1"/>
</dbReference>
<evidence type="ECO:0000259" key="1">
    <source>
        <dbReference type="PROSITE" id="PS51352"/>
    </source>
</evidence>
<dbReference type="InterPro" id="IPR036249">
    <property type="entry name" value="Thioredoxin-like_sf"/>
</dbReference>
<dbReference type="PANTHER" id="PTHR43640">
    <property type="entry name" value="OS07G0260300 PROTEIN"/>
    <property type="match status" value="1"/>
</dbReference>
<dbReference type="InterPro" id="IPR000866">
    <property type="entry name" value="AhpC/TSA"/>
</dbReference>
<feature type="domain" description="Thioredoxin" evidence="1">
    <location>
        <begin position="8"/>
        <end position="160"/>
    </location>
</feature>
<accession>A0ABT2ZFS8</accession>
<organism evidence="2 3">
    <name type="scientific">Albidovulum marisflavi</name>
    <dbReference type="NCBI Taxonomy" id="2984159"/>
    <lineage>
        <taxon>Bacteria</taxon>
        <taxon>Pseudomonadati</taxon>
        <taxon>Pseudomonadota</taxon>
        <taxon>Alphaproteobacteria</taxon>
        <taxon>Rhodobacterales</taxon>
        <taxon>Paracoccaceae</taxon>
        <taxon>Albidovulum</taxon>
    </lineage>
</organism>
<name>A0ABT2ZFS8_9RHOB</name>
<dbReference type="SUPFAM" id="SSF52833">
    <property type="entry name" value="Thioredoxin-like"/>
    <property type="match status" value="1"/>
</dbReference>
<dbReference type="EMBL" id="JAOWKY010000004">
    <property type="protein sequence ID" value="MCV2869985.1"/>
    <property type="molecule type" value="Genomic_DNA"/>
</dbReference>
<dbReference type="Pfam" id="PF00578">
    <property type="entry name" value="AhpC-TSA"/>
    <property type="match status" value="1"/>
</dbReference>
<dbReference type="RefSeq" id="WP_263735655.1">
    <property type="nucleotide sequence ID" value="NZ_JAOWKY010000004.1"/>
</dbReference>
<comment type="caution">
    <text evidence="2">The sequence shown here is derived from an EMBL/GenBank/DDBJ whole genome shotgun (WGS) entry which is preliminary data.</text>
</comment>
<protein>
    <submittedName>
        <fullName evidence="2">Thioredoxin family protein</fullName>
    </submittedName>
</protein>
<evidence type="ECO:0000313" key="3">
    <source>
        <dbReference type="Proteomes" id="UP001652542"/>
    </source>
</evidence>
<dbReference type="Proteomes" id="UP001652542">
    <property type="component" value="Unassembled WGS sequence"/>
</dbReference>